<feature type="domain" description="SGNH hydrolase-type esterase" evidence="1">
    <location>
        <begin position="12"/>
        <end position="227"/>
    </location>
</feature>
<dbReference type="PANTHER" id="PTHR14209">
    <property type="entry name" value="ISOAMYL ACETATE-HYDROLYZING ESTERASE 1"/>
    <property type="match status" value="1"/>
</dbReference>
<evidence type="ECO:0000259" key="1">
    <source>
        <dbReference type="Pfam" id="PF13472"/>
    </source>
</evidence>
<dbReference type="SUPFAM" id="SSF52266">
    <property type="entry name" value="SGNH hydrolase"/>
    <property type="match status" value="1"/>
</dbReference>
<dbReference type="EMBL" id="PUHW01000228">
    <property type="protein sequence ID" value="KAG0687689.1"/>
    <property type="molecule type" value="Genomic_DNA"/>
</dbReference>
<dbReference type="PANTHER" id="PTHR14209:SF19">
    <property type="entry name" value="ISOAMYL ACETATE-HYDROLYZING ESTERASE 1 HOMOLOG"/>
    <property type="match status" value="1"/>
</dbReference>
<name>A0A9P6WIZ0_9ASCO</name>
<dbReference type="AlphaFoldDB" id="A0A9P6WIZ0"/>
<proteinExistence type="predicted"/>
<keyword evidence="3" id="KW-1185">Reference proteome</keyword>
<gene>
    <name evidence="2" type="ORF">C6P40_001993</name>
</gene>
<organism evidence="2 3">
    <name type="scientific">Pichia californica</name>
    <dbReference type="NCBI Taxonomy" id="460514"/>
    <lineage>
        <taxon>Eukaryota</taxon>
        <taxon>Fungi</taxon>
        <taxon>Dikarya</taxon>
        <taxon>Ascomycota</taxon>
        <taxon>Saccharomycotina</taxon>
        <taxon>Pichiomycetes</taxon>
        <taxon>Pichiales</taxon>
        <taxon>Pichiaceae</taxon>
        <taxon>Pichia</taxon>
    </lineage>
</organism>
<comment type="caution">
    <text evidence="2">The sequence shown here is derived from an EMBL/GenBank/DDBJ whole genome shotgun (WGS) entry which is preliminary data.</text>
</comment>
<dbReference type="Pfam" id="PF13472">
    <property type="entry name" value="Lipase_GDSL_2"/>
    <property type="match status" value="1"/>
</dbReference>
<dbReference type="InterPro" id="IPR045136">
    <property type="entry name" value="Iah1-like"/>
</dbReference>
<evidence type="ECO:0000313" key="2">
    <source>
        <dbReference type="EMBL" id="KAG0687689.1"/>
    </source>
</evidence>
<dbReference type="Proteomes" id="UP000697127">
    <property type="component" value="Unassembled WGS sequence"/>
</dbReference>
<dbReference type="InterPro" id="IPR036514">
    <property type="entry name" value="SGNH_hydro_sf"/>
</dbReference>
<evidence type="ECO:0000313" key="3">
    <source>
        <dbReference type="Proteomes" id="UP000697127"/>
    </source>
</evidence>
<reference evidence="2" key="1">
    <citation type="submission" date="2020-11" db="EMBL/GenBank/DDBJ databases">
        <title>Kefir isolates.</title>
        <authorList>
            <person name="Marcisauskas S."/>
            <person name="Kim Y."/>
            <person name="Blasche S."/>
        </authorList>
    </citation>
    <scope>NUCLEOTIDE SEQUENCE</scope>
    <source>
        <strain evidence="2">Olga-1</strain>
    </source>
</reference>
<accession>A0A9P6WIZ0</accession>
<dbReference type="InterPro" id="IPR013830">
    <property type="entry name" value="SGNH_hydro"/>
</dbReference>
<dbReference type="Gene3D" id="3.40.50.1110">
    <property type="entry name" value="SGNH hydrolase"/>
    <property type="match status" value="1"/>
</dbReference>
<protein>
    <recommendedName>
        <fullName evidence="1">SGNH hydrolase-type esterase domain-containing protein</fullName>
    </recommendedName>
</protein>
<sequence length="268" mass="31126">MSYTDYNTFLMFGDSITEFAFNQFPDPLSDVPQFALGPALQNIYARKLQVLHRGFSGYTSRDALPLIKSILKEEFDKQPESKKIKIAYVFFGTNDARHKGLSTDNNEHIALDVYLKNMELVVNEFTQRKIPLIIITTGYHDQNMWNKSHPQDLLTKDYRSNENNLLYQNEIIARFADRKIDNVFVLPLYSEMEKWAKSVNSEKILVHNDYSELLSDGIHLSGQGYKVLFNSLMDIINQNIKSMSPQFLSYKFPHHSVLDDNTFKHINN</sequence>